<dbReference type="RefSeq" id="WP_146415382.1">
    <property type="nucleotide sequence ID" value="NZ_SJPZ01000002.1"/>
</dbReference>
<sequence precursor="true">MKRRYCGFLFFTSLLLALAMMSISSPAAAEPPQIDRIKQKAGQAQQGVMQLMRSGNDVAELLKTMKQLKPTMQKGEVAKAEQMLDDVLAELTTRGIDVTKVAGKSAETPSEGTFASAAGIENVVKRPYDRILIEDENALLGYFDPSVEYGADDIGWMTYSAVGLKGRIQTKIAKSTDHGATWQPVGPLNEPTPDTLPVGFFKKEDKKGVWKHEVSSLVFDPDDAGKEWKVFTHRFFVDESTKIYPYYGWITFRHASRPDREWSEEIALLGAGRFPPAPFKTRVDVHSLHSDLNGFIAYTEPGAMCHNGALYLSLTGLKMKGPDTIFLLKSDDHGESWSYLGKLLDKSDAKAFGYHTFDGSSLVSEGNRVFLLASPGGEPRSQTLMLHDGTCVIEFEDIDKAQLKRNAAGRVAIYKYLQPDYSFVEWRGAGQSDYHTKNTAGGIVMPQFNFPAKPKVYLLYNTGESLLNAGK</sequence>
<reference evidence="2 3" key="1">
    <citation type="submission" date="2019-02" db="EMBL/GenBank/DDBJ databases">
        <title>Deep-cultivation of Planctomycetes and their phenomic and genomic characterization uncovers novel biology.</title>
        <authorList>
            <person name="Wiegand S."/>
            <person name="Jogler M."/>
            <person name="Boedeker C."/>
            <person name="Pinto D."/>
            <person name="Vollmers J."/>
            <person name="Rivas-Marin E."/>
            <person name="Kohn T."/>
            <person name="Peeters S.H."/>
            <person name="Heuer A."/>
            <person name="Rast P."/>
            <person name="Oberbeckmann S."/>
            <person name="Bunk B."/>
            <person name="Jeske O."/>
            <person name="Meyerdierks A."/>
            <person name="Storesund J.E."/>
            <person name="Kallscheuer N."/>
            <person name="Luecker S."/>
            <person name="Lage O.M."/>
            <person name="Pohl T."/>
            <person name="Merkel B.J."/>
            <person name="Hornburger P."/>
            <person name="Mueller R.-W."/>
            <person name="Bruemmer F."/>
            <person name="Labrenz M."/>
            <person name="Spormann A.M."/>
            <person name="Op Den Camp H."/>
            <person name="Overmann J."/>
            <person name="Amann R."/>
            <person name="Jetten M.S.M."/>
            <person name="Mascher T."/>
            <person name="Medema M.H."/>
            <person name="Devos D.P."/>
            <person name="Kaster A.-K."/>
            <person name="Ovreas L."/>
            <person name="Rohde M."/>
            <person name="Galperin M.Y."/>
            <person name="Jogler C."/>
        </authorList>
    </citation>
    <scope>NUCLEOTIDE SEQUENCE [LARGE SCALE GENOMIC DNA]</scope>
    <source>
        <strain evidence="2 3">V7</strain>
    </source>
</reference>
<evidence type="ECO:0000313" key="2">
    <source>
        <dbReference type="EMBL" id="TWU62609.1"/>
    </source>
</evidence>
<feature type="chain" id="PRO_5022950706" description="BNR/Asp-box repeat protein" evidence="1">
    <location>
        <begin position="30"/>
        <end position="471"/>
    </location>
</feature>
<dbReference type="AlphaFoldDB" id="A0A5C6FMB4"/>
<dbReference type="SUPFAM" id="SSF50939">
    <property type="entry name" value="Sialidases"/>
    <property type="match status" value="1"/>
</dbReference>
<dbReference type="Gene3D" id="2.120.10.10">
    <property type="match status" value="1"/>
</dbReference>
<dbReference type="Proteomes" id="UP000316476">
    <property type="component" value="Unassembled WGS sequence"/>
</dbReference>
<protein>
    <recommendedName>
        <fullName evidence="4">BNR/Asp-box repeat protein</fullName>
    </recommendedName>
</protein>
<evidence type="ECO:0000313" key="3">
    <source>
        <dbReference type="Proteomes" id="UP000316476"/>
    </source>
</evidence>
<organism evidence="2 3">
    <name type="scientific">Crateriforma conspicua</name>
    <dbReference type="NCBI Taxonomy" id="2527996"/>
    <lineage>
        <taxon>Bacteria</taxon>
        <taxon>Pseudomonadati</taxon>
        <taxon>Planctomycetota</taxon>
        <taxon>Planctomycetia</taxon>
        <taxon>Planctomycetales</taxon>
        <taxon>Planctomycetaceae</taxon>
        <taxon>Crateriforma</taxon>
    </lineage>
</organism>
<proteinExistence type="predicted"/>
<evidence type="ECO:0000256" key="1">
    <source>
        <dbReference type="SAM" id="SignalP"/>
    </source>
</evidence>
<comment type="caution">
    <text evidence="2">The sequence shown here is derived from an EMBL/GenBank/DDBJ whole genome shotgun (WGS) entry which is preliminary data.</text>
</comment>
<gene>
    <name evidence="2" type="ORF">V7x_43440</name>
</gene>
<evidence type="ECO:0008006" key="4">
    <source>
        <dbReference type="Google" id="ProtNLM"/>
    </source>
</evidence>
<dbReference type="InterPro" id="IPR036278">
    <property type="entry name" value="Sialidase_sf"/>
</dbReference>
<name>A0A5C6FMB4_9PLAN</name>
<accession>A0A5C6FMB4</accession>
<dbReference type="EMBL" id="SJPZ01000002">
    <property type="protein sequence ID" value="TWU62609.1"/>
    <property type="molecule type" value="Genomic_DNA"/>
</dbReference>
<feature type="signal peptide" evidence="1">
    <location>
        <begin position="1"/>
        <end position="29"/>
    </location>
</feature>
<keyword evidence="1" id="KW-0732">Signal</keyword>
<dbReference type="OrthoDB" id="3078153at2"/>